<dbReference type="RefSeq" id="WP_310502641.1">
    <property type="nucleotide sequence ID" value="NZ_JAVDSB010000026.1"/>
</dbReference>
<proteinExistence type="predicted"/>
<reference evidence="2 3" key="1">
    <citation type="submission" date="2023-07" db="EMBL/GenBank/DDBJ databases">
        <title>Sorghum-associated microbial communities from plants grown in Nebraska, USA.</title>
        <authorList>
            <person name="Schachtman D."/>
        </authorList>
    </citation>
    <scope>NUCLEOTIDE SEQUENCE [LARGE SCALE GENOMIC DNA]</scope>
    <source>
        <strain evidence="2 3">CC258</strain>
    </source>
</reference>
<keyword evidence="3" id="KW-1185">Reference proteome</keyword>
<evidence type="ECO:0000256" key="1">
    <source>
        <dbReference type="SAM" id="Phobius"/>
    </source>
</evidence>
<evidence type="ECO:0000313" key="3">
    <source>
        <dbReference type="Proteomes" id="UP001267290"/>
    </source>
</evidence>
<keyword evidence="1" id="KW-0812">Transmembrane</keyword>
<comment type="caution">
    <text evidence="2">The sequence shown here is derived from an EMBL/GenBank/DDBJ whole genome shotgun (WGS) entry which is preliminary data.</text>
</comment>
<feature type="transmembrane region" description="Helical" evidence="1">
    <location>
        <begin position="41"/>
        <end position="61"/>
    </location>
</feature>
<dbReference type="EMBL" id="JAVDSB010000026">
    <property type="protein sequence ID" value="MDR6555262.1"/>
    <property type="molecule type" value="Genomic_DNA"/>
</dbReference>
<organism evidence="2 3">
    <name type="scientific">Paenibacillus qinlingensis</name>
    <dbReference type="NCBI Taxonomy" id="1837343"/>
    <lineage>
        <taxon>Bacteria</taxon>
        <taxon>Bacillati</taxon>
        <taxon>Bacillota</taxon>
        <taxon>Bacilli</taxon>
        <taxon>Bacillales</taxon>
        <taxon>Paenibacillaceae</taxon>
        <taxon>Paenibacillus</taxon>
    </lineage>
</organism>
<accession>A0ABU1P887</accession>
<keyword evidence="1" id="KW-1133">Transmembrane helix</keyword>
<keyword evidence="1" id="KW-0472">Membrane</keyword>
<sequence length="101" mass="11443">MDNRQILSALSYFSVFFAPFLLPIVIYFVVTDHEVKHHAKWAFLSHCLPIAGFILTWLLGLNSIVNGGHMSQFIIPLILTGLAYLVVFIWNIVMGIKVLAR</sequence>
<evidence type="ECO:0000313" key="2">
    <source>
        <dbReference type="EMBL" id="MDR6555262.1"/>
    </source>
</evidence>
<gene>
    <name evidence="2" type="ORF">J2736_006521</name>
</gene>
<feature type="transmembrane region" description="Helical" evidence="1">
    <location>
        <begin position="6"/>
        <end position="29"/>
    </location>
</feature>
<feature type="transmembrane region" description="Helical" evidence="1">
    <location>
        <begin position="73"/>
        <end position="93"/>
    </location>
</feature>
<name>A0ABU1P887_9BACL</name>
<protein>
    <submittedName>
        <fullName evidence="2">Uncharacterized membrane protein YjfL (UPF0719 family)</fullName>
    </submittedName>
</protein>
<dbReference type="Proteomes" id="UP001267290">
    <property type="component" value="Unassembled WGS sequence"/>
</dbReference>